<name>A0ABT3ANL0_9RHOB</name>
<dbReference type="PANTHER" id="PTHR38340:SF1">
    <property type="entry name" value="S-LAYER PROTEIN"/>
    <property type="match status" value="1"/>
</dbReference>
<dbReference type="InterPro" id="IPR001343">
    <property type="entry name" value="Hemolysn_Ca-bd"/>
</dbReference>
<protein>
    <recommendedName>
        <fullName evidence="6">Calcium-binding protein</fullName>
    </recommendedName>
</protein>
<feature type="compositionally biased region" description="Gly residues" evidence="3">
    <location>
        <begin position="24"/>
        <end position="45"/>
    </location>
</feature>
<keyword evidence="2" id="KW-0964">Secreted</keyword>
<sequence>MAYIPGTEFNDTLNGTDGDDTIDGSGGDDFIRGGGGDDSLLGGDGNDTLSATLGGSDTLHGEAGDDLLRTSGNNSDDLLDGGAGNDTLAIDASLTGGTLIGGSGTDLLEMRGGGGQDLRGTVISGIERTELWQAVSFSIDAAQAVNLGEIVMAEYALTNGSGLRLHAVDGQAAVVTPVLSGTQRLAVFSTDSLASEMLSVDFSGGTYADDSYAAFYGGAGDEAVIGGSGNDDFRGGGGDDSLLGGDGN</sequence>
<gene>
    <name evidence="4" type="ORF">OE747_18030</name>
</gene>
<dbReference type="InterPro" id="IPR018511">
    <property type="entry name" value="Hemolysin-typ_Ca-bd_CS"/>
</dbReference>
<evidence type="ECO:0000256" key="2">
    <source>
        <dbReference type="ARBA" id="ARBA00022525"/>
    </source>
</evidence>
<dbReference type="PROSITE" id="PS00330">
    <property type="entry name" value="HEMOLYSIN_CALCIUM"/>
    <property type="match status" value="2"/>
</dbReference>
<organism evidence="4 5">
    <name type="scientific">Ruegeria aquimaris</name>
    <dbReference type="NCBI Taxonomy" id="2984333"/>
    <lineage>
        <taxon>Bacteria</taxon>
        <taxon>Pseudomonadati</taxon>
        <taxon>Pseudomonadota</taxon>
        <taxon>Alphaproteobacteria</taxon>
        <taxon>Rhodobacterales</taxon>
        <taxon>Roseobacteraceae</taxon>
        <taxon>Ruegeria</taxon>
    </lineage>
</organism>
<dbReference type="Proteomes" id="UP001320899">
    <property type="component" value="Unassembled WGS sequence"/>
</dbReference>
<feature type="non-terminal residue" evidence="4">
    <location>
        <position position="248"/>
    </location>
</feature>
<dbReference type="PANTHER" id="PTHR38340">
    <property type="entry name" value="S-LAYER PROTEIN"/>
    <property type="match status" value="1"/>
</dbReference>
<dbReference type="InterPro" id="IPR050557">
    <property type="entry name" value="RTX_toxin/Mannuronan_C5-epim"/>
</dbReference>
<proteinExistence type="predicted"/>
<dbReference type="Pfam" id="PF00353">
    <property type="entry name" value="HemolysinCabind"/>
    <property type="match status" value="3"/>
</dbReference>
<evidence type="ECO:0008006" key="6">
    <source>
        <dbReference type="Google" id="ProtNLM"/>
    </source>
</evidence>
<evidence type="ECO:0000256" key="1">
    <source>
        <dbReference type="ARBA" id="ARBA00004613"/>
    </source>
</evidence>
<evidence type="ECO:0000313" key="4">
    <source>
        <dbReference type="EMBL" id="MCV2890239.1"/>
    </source>
</evidence>
<keyword evidence="5" id="KW-1185">Reference proteome</keyword>
<dbReference type="Gene3D" id="2.150.10.10">
    <property type="entry name" value="Serralysin-like metalloprotease, C-terminal"/>
    <property type="match status" value="2"/>
</dbReference>
<accession>A0ABT3ANL0</accession>
<comment type="subcellular location">
    <subcellularLocation>
        <location evidence="1">Secreted</location>
    </subcellularLocation>
</comment>
<feature type="region of interest" description="Disordered" evidence="3">
    <location>
        <begin position="227"/>
        <end position="248"/>
    </location>
</feature>
<evidence type="ECO:0000313" key="5">
    <source>
        <dbReference type="Proteomes" id="UP001320899"/>
    </source>
</evidence>
<evidence type="ECO:0000256" key="3">
    <source>
        <dbReference type="SAM" id="MobiDB-lite"/>
    </source>
</evidence>
<dbReference type="EMBL" id="JAOWLB010000015">
    <property type="protein sequence ID" value="MCV2890239.1"/>
    <property type="molecule type" value="Genomic_DNA"/>
</dbReference>
<dbReference type="RefSeq" id="WP_404818334.1">
    <property type="nucleotide sequence ID" value="NZ_JAOWLB010000015.1"/>
</dbReference>
<feature type="region of interest" description="Disordered" evidence="3">
    <location>
        <begin position="1"/>
        <end position="45"/>
    </location>
</feature>
<feature type="compositionally biased region" description="Gly residues" evidence="3">
    <location>
        <begin position="235"/>
        <end position="248"/>
    </location>
</feature>
<dbReference type="PRINTS" id="PR00313">
    <property type="entry name" value="CABNDNGRPT"/>
</dbReference>
<dbReference type="SUPFAM" id="SSF51120">
    <property type="entry name" value="beta-Roll"/>
    <property type="match status" value="3"/>
</dbReference>
<comment type="caution">
    <text evidence="4">The sequence shown here is derived from an EMBL/GenBank/DDBJ whole genome shotgun (WGS) entry which is preliminary data.</text>
</comment>
<dbReference type="InterPro" id="IPR011049">
    <property type="entry name" value="Serralysin-like_metalloprot_C"/>
</dbReference>
<reference evidence="4 5" key="1">
    <citation type="submission" date="2022-10" db="EMBL/GenBank/DDBJ databases">
        <title>Ruegeria sp. nov., isolated from ocean surface sediments.</title>
        <authorList>
            <person name="He W."/>
            <person name="Xue H.-P."/>
            <person name="Zhang D.-F."/>
        </authorList>
    </citation>
    <scope>NUCLEOTIDE SEQUENCE [LARGE SCALE GENOMIC DNA]</scope>
    <source>
        <strain evidence="4 5">XHP0148</strain>
    </source>
</reference>